<proteinExistence type="predicted"/>
<feature type="region of interest" description="Disordered" evidence="1">
    <location>
        <begin position="971"/>
        <end position="1076"/>
    </location>
</feature>
<reference evidence="2" key="2">
    <citation type="submission" date="2025-05" db="UniProtKB">
        <authorList>
            <consortium name="Ensembl"/>
        </authorList>
    </citation>
    <scope>IDENTIFICATION</scope>
</reference>
<dbReference type="Proteomes" id="UP000291020">
    <property type="component" value="Unassembled WGS sequence"/>
</dbReference>
<feature type="compositionally biased region" description="Basic and acidic residues" evidence="1">
    <location>
        <begin position="303"/>
        <end position="326"/>
    </location>
</feature>
<sequence length="1227" mass="140429">MPNLSLLSRGTGQVVKKTQEKLEVHFEPEDYLNWKSHEGYGHVSRLLNERQFMKGCWGLYLPKTYSTKTGALVLYSEDLAEPSWKQRGGMSGQQGLRHRRNKLQIELHTLQDLTRAILAYGGRQKDQKETAWHPHLHFLKKPDSQIDRQIRPGYSAKRYLFRLSQTWDPSIIYRLQCAGYIRDPLLLQNSLNTPNHRIGQQDLSAVPKKYHLLPAFPSFWAELSQHIHPGQSYSVQKEDENREKQVEGDEVETRGQRRARVPVWVSVRRLSLELRPSPAKEATWSQNAACTKVPQGTEEDHQDVEHSMEGQWHGEKPHQTESQEPHEKLNQTVKSSVGSATIDTSQLLSERSYMTFYGGYFPGRKKPYSVKQGHLNNQDGKEGHLIETGFFPPIQSAMDSEQGVVRVEHRKQAPETLKFPSISEESPRVQVPHRKQFRSSDPPKELLILPLLIQLQTQPETKAKNQTDGDLFTQNALPGLDLLPPKYGKKGPGNQSSKTDFKMFSSSTMTSSTSKTLPIGITRGTLPEELRECYNGTSLGSLIMGPDGEIVCLSLLGSVQDAEVPAQFSFVPDKGDCGLPLETGTSLHINSHETSPLRQEMNDKKCSTSLGAAVLKKGEPQSFRKKKLEVTLPLEAGALKKGDSGAYTAEGLEIRTRQGYRHCIENEHKVGNGGSVSEFKAESQHGQDSLSGYLRLTQDQHTKLCSDSPMHSNGVTQTPGAKQHEDSNFVKDSGRQMDGAPGSHSISHLGSYGGHTESPTEEIHRPMLQENVGVAMSHSEKQHVTEGEKTTLTKELCKQTTASVNAFQDTEVAESKTMKRQRNELTKMHPVSKAQKKSSNKDKRQNREEFVVGKPREKKADEKRTSSLRKKTTGVKRSETIQEPKHKEGGEEAEAADQSSAAAGDEELLDDRSPSPFSSPIKDHLLPLESPQFCFEHYDNPSGSSPVHEKCIQTHPIITTVSGTELDTSISNAVSEDLPRNQQEEKLSRDRMRAEKAERRRLEVERKRREQEEQKWKQQEQQERMEKMKEELEQEQKRRAEEMRLRKQELEEQHQRQEEEAARKLQHEKAAQERIRQQQEEYRRKLLELQKKRQQEEQERAEAEKRRQKEREMWLEVERQRLAEMAEEERLEYKRRKQEEEEQARHEAEERRKKAEEAARLALEEAKTQAQLLARQREALEQHVRFQRELLVEASGLEHTQQISRPWVYSYFQLLQMLGLETAKENK</sequence>
<dbReference type="Pfam" id="PF15709">
    <property type="entry name" value="DUF4670"/>
    <property type="match status" value="1"/>
</dbReference>
<feature type="compositionally biased region" description="Basic and acidic residues" evidence="1">
    <location>
        <begin position="1137"/>
        <end position="1154"/>
    </location>
</feature>
<feature type="compositionally biased region" description="Basic and acidic residues" evidence="1">
    <location>
        <begin position="722"/>
        <end position="735"/>
    </location>
</feature>
<accession>A0A452J0A8</accession>
<feature type="compositionally biased region" description="Basic and acidic residues" evidence="1">
    <location>
        <begin position="813"/>
        <end position="827"/>
    </location>
</feature>
<feature type="region of interest" description="Disordered" evidence="1">
    <location>
        <begin position="811"/>
        <end position="924"/>
    </location>
</feature>
<dbReference type="InterPro" id="IPR031440">
    <property type="entry name" value="DUF4670"/>
</dbReference>
<feature type="compositionally biased region" description="Basic and acidic residues" evidence="1">
    <location>
        <begin position="876"/>
        <end position="890"/>
    </location>
</feature>
<feature type="compositionally biased region" description="Basic and acidic residues" evidence="1">
    <location>
        <begin position="839"/>
        <end position="865"/>
    </location>
</feature>
<dbReference type="AlphaFoldDB" id="A0A452J0A8"/>
<reference evidence="3" key="1">
    <citation type="journal article" date="2017" name="PLoS ONE">
        <title>The Agassiz's desert tortoise genome provides a resource for the conservation of a threatened species.</title>
        <authorList>
            <person name="Tollis M."/>
            <person name="DeNardo D.F."/>
            <person name="Cornelius J.A."/>
            <person name="Dolby G.A."/>
            <person name="Edwards T."/>
            <person name="Henen B.T."/>
            <person name="Karl A.E."/>
            <person name="Murphy R.W."/>
            <person name="Kusumi K."/>
        </authorList>
    </citation>
    <scope>NUCLEOTIDE SEQUENCE [LARGE SCALE GENOMIC DNA]</scope>
</reference>
<dbReference type="Ensembl" id="ENSGAGT00000038266.1">
    <property type="protein sequence ID" value="ENSGAGP00000033784.1"/>
    <property type="gene ID" value="ENSGAGG00000024042.1"/>
</dbReference>
<dbReference type="Ensembl" id="ENSGAGT00000038263.1">
    <property type="protein sequence ID" value="ENSGAGP00000033782.1"/>
    <property type="gene ID" value="ENSGAGG00000024042.1"/>
</dbReference>
<evidence type="ECO:0000313" key="2">
    <source>
        <dbReference type="Ensembl" id="ENSGAGP00000033784.1"/>
    </source>
</evidence>
<feature type="region of interest" description="Disordered" evidence="1">
    <location>
        <begin position="294"/>
        <end position="326"/>
    </location>
</feature>
<dbReference type="STRING" id="38772.ENSGAGP00000033782"/>
<feature type="compositionally biased region" description="Polar residues" evidence="1">
    <location>
        <begin position="705"/>
        <end position="720"/>
    </location>
</feature>
<evidence type="ECO:0000256" key="1">
    <source>
        <dbReference type="SAM" id="MobiDB-lite"/>
    </source>
</evidence>
<evidence type="ECO:0000313" key="3">
    <source>
        <dbReference type="Proteomes" id="UP000291020"/>
    </source>
</evidence>
<feature type="region of interest" description="Disordered" evidence="1">
    <location>
        <begin position="704"/>
        <end position="760"/>
    </location>
</feature>
<protein>
    <submittedName>
        <fullName evidence="2">Uncharacterized protein</fullName>
    </submittedName>
</protein>
<feature type="compositionally biased region" description="Basic and acidic residues" evidence="1">
    <location>
        <begin position="236"/>
        <end position="254"/>
    </location>
</feature>
<feature type="region of interest" description="Disordered" evidence="1">
    <location>
        <begin position="1127"/>
        <end position="1154"/>
    </location>
</feature>
<dbReference type="PANTHER" id="PTHR21937">
    <property type="entry name" value="CCDC66 DOMAIN-CONTAINING PROTEIN"/>
    <property type="match status" value="1"/>
</dbReference>
<dbReference type="PANTHER" id="PTHR21937:SF5">
    <property type="entry name" value="GENE 973-RELATED"/>
    <property type="match status" value="1"/>
</dbReference>
<keyword evidence="3" id="KW-1185">Reference proteome</keyword>
<feature type="region of interest" description="Disordered" evidence="1">
    <location>
        <begin position="231"/>
        <end position="254"/>
    </location>
</feature>
<organism evidence="2 3">
    <name type="scientific">Gopherus agassizii</name>
    <name type="common">Agassiz's desert tortoise</name>
    <dbReference type="NCBI Taxonomy" id="38772"/>
    <lineage>
        <taxon>Eukaryota</taxon>
        <taxon>Metazoa</taxon>
        <taxon>Chordata</taxon>
        <taxon>Craniata</taxon>
        <taxon>Vertebrata</taxon>
        <taxon>Euteleostomi</taxon>
        <taxon>Archelosauria</taxon>
        <taxon>Testudinata</taxon>
        <taxon>Testudines</taxon>
        <taxon>Cryptodira</taxon>
        <taxon>Durocryptodira</taxon>
        <taxon>Testudinoidea</taxon>
        <taxon>Testudinidae</taxon>
        <taxon>Gopherus</taxon>
    </lineage>
</organism>
<feature type="compositionally biased region" description="Basic and acidic residues" evidence="1">
    <location>
        <begin position="977"/>
        <end position="1076"/>
    </location>
</feature>
<name>A0A452J0A8_9SAUR</name>